<dbReference type="EMBL" id="HBGV01008046">
    <property type="protein sequence ID" value="CAD9487647.1"/>
    <property type="molecule type" value="Transcribed_RNA"/>
</dbReference>
<feature type="compositionally biased region" description="Basic residues" evidence="5">
    <location>
        <begin position="33"/>
        <end position="46"/>
    </location>
</feature>
<reference evidence="8" key="1">
    <citation type="submission" date="2021-01" db="EMBL/GenBank/DDBJ databases">
        <authorList>
            <person name="Corre E."/>
            <person name="Pelletier E."/>
            <person name="Niang G."/>
            <person name="Scheremetjew M."/>
            <person name="Finn R."/>
            <person name="Kale V."/>
            <person name="Holt S."/>
            <person name="Cochrane G."/>
            <person name="Meng A."/>
            <person name="Brown T."/>
            <person name="Cohen L."/>
        </authorList>
    </citation>
    <scope>NUCLEOTIDE SEQUENCE</scope>
    <source>
        <strain evidence="8">CCMP826</strain>
    </source>
</reference>
<dbReference type="AlphaFoldDB" id="A0A7S2HDI3"/>
<sequence length="318" mass="37090">MDVVSSQRRMAPRNATDEQSGGAASASENKTGPLRRIRQLHRHRSSRSSSAPARLRHNRRPKIEDHYRVDPKNRALLPGVPVHNDDWARDSHDFFNLIVLIPIIVLNAMNWDWDMLLGKTSTQSAAETVVNAWTGEWFSLFWDITFLYFMIDLIWVLLVPHCVKSPGTIIQHHIATLGYIFVPYTYSKCQWCMGACMSVEVNTWFLIARRVFNKQGFPPWKLELRPFISIRVKLISIFFYLSWFLIRIFLFPGLIVPIYDMWRDLTDEVGSPFNIMLVTLPLHSVFCVLNLKWTYDLLMSKIRSWKKGEKHKVIDKGL</sequence>
<dbReference type="InterPro" id="IPR050846">
    <property type="entry name" value="TLCD"/>
</dbReference>
<dbReference type="PANTHER" id="PTHR13439">
    <property type="entry name" value="CT120 PROTEIN"/>
    <property type="match status" value="1"/>
</dbReference>
<dbReference type="GO" id="GO:0005783">
    <property type="term" value="C:endoplasmic reticulum"/>
    <property type="evidence" value="ECO:0007669"/>
    <property type="project" value="TreeGrafter"/>
</dbReference>
<evidence type="ECO:0000256" key="4">
    <source>
        <dbReference type="ARBA" id="ARBA00023136"/>
    </source>
</evidence>
<dbReference type="Pfam" id="PF03798">
    <property type="entry name" value="TRAM_LAG1_CLN8"/>
    <property type="match status" value="1"/>
</dbReference>
<keyword evidence="2 6" id="KW-0812">Transmembrane</keyword>
<dbReference type="InterPro" id="IPR006634">
    <property type="entry name" value="TLC-dom"/>
</dbReference>
<evidence type="ECO:0000256" key="1">
    <source>
        <dbReference type="ARBA" id="ARBA00004141"/>
    </source>
</evidence>
<feature type="transmembrane region" description="Helical" evidence="6">
    <location>
        <begin position="271"/>
        <end position="291"/>
    </location>
</feature>
<evidence type="ECO:0000256" key="3">
    <source>
        <dbReference type="ARBA" id="ARBA00022989"/>
    </source>
</evidence>
<keyword evidence="3 6" id="KW-1133">Transmembrane helix</keyword>
<comment type="subcellular location">
    <subcellularLocation>
        <location evidence="1">Membrane</location>
        <topology evidence="1">Multi-pass membrane protein</topology>
    </subcellularLocation>
</comment>
<feature type="transmembrane region" description="Helical" evidence="6">
    <location>
        <begin position="140"/>
        <end position="159"/>
    </location>
</feature>
<gene>
    <name evidence="8" type="ORF">HTAM1171_LOCUS4947</name>
</gene>
<evidence type="ECO:0000256" key="5">
    <source>
        <dbReference type="SAM" id="MobiDB-lite"/>
    </source>
</evidence>
<evidence type="ECO:0000256" key="6">
    <source>
        <dbReference type="SAM" id="Phobius"/>
    </source>
</evidence>
<protein>
    <recommendedName>
        <fullName evidence="7">TLC domain-containing protein</fullName>
    </recommendedName>
</protein>
<name>A0A7S2HDI3_9STRA</name>
<evidence type="ECO:0000259" key="7">
    <source>
        <dbReference type="Pfam" id="PF03798"/>
    </source>
</evidence>
<organism evidence="8">
    <name type="scientific">Helicotheca tamesis</name>
    <dbReference type="NCBI Taxonomy" id="374047"/>
    <lineage>
        <taxon>Eukaryota</taxon>
        <taxon>Sar</taxon>
        <taxon>Stramenopiles</taxon>
        <taxon>Ochrophyta</taxon>
        <taxon>Bacillariophyta</taxon>
        <taxon>Mediophyceae</taxon>
        <taxon>Lithodesmiophycidae</taxon>
        <taxon>Lithodesmiales</taxon>
        <taxon>Lithodesmiaceae</taxon>
        <taxon>Helicotheca</taxon>
    </lineage>
</organism>
<dbReference type="PANTHER" id="PTHR13439:SF0">
    <property type="entry name" value="TOPOISOMERASE I DAMAGE AFFECTED PROTEIN 4"/>
    <property type="match status" value="1"/>
</dbReference>
<feature type="transmembrane region" description="Helical" evidence="6">
    <location>
        <begin position="94"/>
        <end position="111"/>
    </location>
</feature>
<dbReference type="GO" id="GO:0016020">
    <property type="term" value="C:membrane"/>
    <property type="evidence" value="ECO:0007669"/>
    <property type="project" value="UniProtKB-SubCell"/>
</dbReference>
<feature type="domain" description="TLC" evidence="7">
    <location>
        <begin position="113"/>
        <end position="298"/>
    </location>
</feature>
<evidence type="ECO:0000313" key="8">
    <source>
        <dbReference type="EMBL" id="CAD9487647.1"/>
    </source>
</evidence>
<dbReference type="GO" id="GO:0055088">
    <property type="term" value="P:lipid homeostasis"/>
    <property type="evidence" value="ECO:0007669"/>
    <property type="project" value="TreeGrafter"/>
</dbReference>
<proteinExistence type="predicted"/>
<evidence type="ECO:0000256" key="2">
    <source>
        <dbReference type="ARBA" id="ARBA00022692"/>
    </source>
</evidence>
<keyword evidence="4 6" id="KW-0472">Membrane</keyword>
<feature type="transmembrane region" description="Helical" evidence="6">
    <location>
        <begin position="234"/>
        <end position="259"/>
    </location>
</feature>
<feature type="region of interest" description="Disordered" evidence="5">
    <location>
        <begin position="1"/>
        <end position="63"/>
    </location>
</feature>
<accession>A0A7S2HDI3</accession>